<organism evidence="2">
    <name type="scientific">Brassica napus</name>
    <name type="common">Rape</name>
    <dbReference type="NCBI Taxonomy" id="3708"/>
    <lineage>
        <taxon>Eukaryota</taxon>
        <taxon>Viridiplantae</taxon>
        <taxon>Streptophyta</taxon>
        <taxon>Embryophyta</taxon>
        <taxon>Tracheophyta</taxon>
        <taxon>Spermatophyta</taxon>
        <taxon>Magnoliopsida</taxon>
        <taxon>eudicotyledons</taxon>
        <taxon>Gunneridae</taxon>
        <taxon>Pentapetalae</taxon>
        <taxon>rosids</taxon>
        <taxon>malvids</taxon>
        <taxon>Brassicales</taxon>
        <taxon>Brassicaceae</taxon>
        <taxon>Brassiceae</taxon>
        <taxon>Brassica</taxon>
    </lineage>
</organism>
<keyword evidence="1" id="KW-0812">Transmembrane</keyword>
<feature type="transmembrane region" description="Helical" evidence="1">
    <location>
        <begin position="7"/>
        <end position="24"/>
    </location>
</feature>
<reference evidence="2" key="1">
    <citation type="submission" date="2021-01" db="EMBL/GenBank/DDBJ databases">
        <authorList>
            <consortium name="Genoscope - CEA"/>
            <person name="William W."/>
        </authorList>
    </citation>
    <scope>NUCLEOTIDE SEQUENCE</scope>
</reference>
<protein>
    <submittedName>
        <fullName evidence="2">(rape) hypothetical protein</fullName>
    </submittedName>
</protein>
<dbReference type="AlphaFoldDB" id="A0A817A2Q3"/>
<feature type="non-terminal residue" evidence="2">
    <location>
        <position position="534"/>
    </location>
</feature>
<dbReference type="Proteomes" id="UP001295469">
    <property type="component" value="Chromosome A08"/>
</dbReference>
<evidence type="ECO:0000256" key="1">
    <source>
        <dbReference type="SAM" id="Phobius"/>
    </source>
</evidence>
<accession>A0A817A2Q3</accession>
<evidence type="ECO:0000313" key="2">
    <source>
        <dbReference type="EMBL" id="CAF2237922.1"/>
    </source>
</evidence>
<sequence length="534" mass="60534">VESVFHFIIILPLASFRWIVHHLVHHLNRSSRFGAFHSDRVRLFPIVLIVFVCGFVLLDLVTVSVDNLFWIRVRFRSELIEFLSVSVDRICGFVPLDSPLCDLFRSELIAFSFGSDWILLELHSLLVDHRICFFKAIHHHFISSLTSASPFDSMASAYPPTLVQTCSLAKSFLSAFLCEATSKIKCEFSNGSLCRPPESYFTYCSWCSFSELVSVWLTHSVSRHLGSGTVYWCVAYKLQKVSEDKFKHQHLCRQGEKRLACEVDVLVLMIYRGLQVIAPLAHGSFITFYAIEAAALVQHLSSSFRLISLDQHAYATTDFWLKYITMVVGFKTLSTLYVTLFFSVAESLILLCGSHIWRDVVCADVVYFLGTRHELQELDRLLQKMAIMFETSYFLLSGGLMSAASRYHMLIKLLITLQMQRSSTGVVLKQLKHYMLAFPVLHLSAASGFLHFLKTDSSGSQAASTLHALQWEQSFPSLSIQGLNLAFASIDHIIVAGYGWFKSILDLLYCSLPRPPEIPQFTSFSSPRCKFLTS</sequence>
<dbReference type="EMBL" id="HG994362">
    <property type="protein sequence ID" value="CAF2237922.1"/>
    <property type="molecule type" value="Genomic_DNA"/>
</dbReference>
<name>A0A817A2Q3_BRANA</name>
<keyword evidence="1" id="KW-0472">Membrane</keyword>
<feature type="transmembrane region" description="Helical" evidence="1">
    <location>
        <begin position="44"/>
        <end position="69"/>
    </location>
</feature>
<proteinExistence type="predicted"/>
<keyword evidence="1" id="KW-1133">Transmembrane helix</keyword>
<gene>
    <name evidence="2" type="ORF">DARMORV10_A08P15710.1</name>
</gene>